<feature type="compositionally biased region" description="Pro residues" evidence="1">
    <location>
        <begin position="384"/>
        <end position="407"/>
    </location>
</feature>
<organism evidence="3 4">
    <name type="scientific">Tilletiopsis washingtonensis</name>
    <dbReference type="NCBI Taxonomy" id="58919"/>
    <lineage>
        <taxon>Eukaryota</taxon>
        <taxon>Fungi</taxon>
        <taxon>Dikarya</taxon>
        <taxon>Basidiomycota</taxon>
        <taxon>Ustilaginomycotina</taxon>
        <taxon>Exobasidiomycetes</taxon>
        <taxon>Entylomatales</taxon>
        <taxon>Entylomatales incertae sedis</taxon>
        <taxon>Tilletiopsis</taxon>
    </lineage>
</organism>
<feature type="compositionally biased region" description="Basic and acidic residues" evidence="1">
    <location>
        <begin position="31"/>
        <end position="48"/>
    </location>
</feature>
<sequence length="789" mass="82027">MDTLAERSYSHDSQFVGRDARLNSIYDKYLYDPRDLTSPDPRLRELARKASKLQHAPRSAPAAASADGMSAAQQRKKRQSAIGFAPGTKGGNAGAAPAHRRDDSGGGAWAGFMMGNGAVSDSDSDSDAEADRRRRPPPQKAAEGSRAVAARSAAAEPDVAAAGQRGSWTSRAAAVGSRPPDSASQNPPTLKLLGLKSLKDGGSPIGHSPAAGDSHFAAQQGAPRSTARTPDFEMIAGAEQRDARRNDERTMSASDYGDEVDARHGSTIDFGRAMQRGADEARPSRGVHLSDDGPAPPASSQKGRPVSPRTALTRQLGLVTPMPEQPASMAASGDYFGGGPPAPMSAGPSAPAGYDSRGPPPGSLDSRAPSSAPPHPRTLLPAPSQGPPPPQGRAPPPAQLRAPPPPQQAMRGPPGDRFGGGAPGVPLQRGMPGPPGPGMRGPPSPLGGPQPPPQAMQRGPPPSYGSDPRGMPSPTGPPGGFDRGLAPPGAMRGPPSPRGPPGPGYGPPRGPPVPPAGFAPQGSRPQQPPPAGFSDSRPPQKGAGNVFRRSMAFFGGDGPGPAPRPPNGKRQSAFRRSMAFITGRPMPEPAPAPRPYEDDDANAPQPRVRGFVEEKPKSRKSIFFGASGMGDEWDVSGRGERFWRRFSLAQQVAAKPDATSAAFRAKVRRRQRMVKCLSFLGLLAIIAGIAIVIVWREGKSKTTDIPGSINRAENGGTYTPPSAGVKTRRDTGLYGLPAFPAPTHAPAAALPDLYDVAMGSKRSVPFGDAAGAALARRQQHRRLEHDAAA</sequence>
<feature type="compositionally biased region" description="Low complexity" evidence="1">
    <location>
        <begin position="344"/>
        <end position="353"/>
    </location>
</feature>
<dbReference type="EMBL" id="KZ819290">
    <property type="protein sequence ID" value="PWN98802.1"/>
    <property type="molecule type" value="Genomic_DNA"/>
</dbReference>
<feature type="compositionally biased region" description="Basic and acidic residues" evidence="1">
    <location>
        <begin position="277"/>
        <end position="291"/>
    </location>
</feature>
<accession>A0A316ZCZ2</accession>
<feature type="transmembrane region" description="Helical" evidence="2">
    <location>
        <begin position="677"/>
        <end position="695"/>
    </location>
</feature>
<keyword evidence="2" id="KW-0812">Transmembrane</keyword>
<dbReference type="AlphaFoldDB" id="A0A316ZCZ2"/>
<feature type="compositionally biased region" description="Low complexity" evidence="1">
    <location>
        <begin position="190"/>
        <end position="202"/>
    </location>
</feature>
<evidence type="ECO:0000256" key="1">
    <source>
        <dbReference type="SAM" id="MobiDB-lite"/>
    </source>
</evidence>
<keyword evidence="2" id="KW-1133">Transmembrane helix</keyword>
<feature type="compositionally biased region" description="Low complexity" evidence="1">
    <location>
        <begin position="56"/>
        <end position="72"/>
    </location>
</feature>
<feature type="region of interest" description="Disordered" evidence="1">
    <location>
        <begin position="583"/>
        <end position="604"/>
    </location>
</feature>
<name>A0A316ZCZ2_9BASI</name>
<evidence type="ECO:0000313" key="3">
    <source>
        <dbReference type="EMBL" id="PWN98802.1"/>
    </source>
</evidence>
<dbReference type="RefSeq" id="XP_025599081.1">
    <property type="nucleotide sequence ID" value="XM_025744060.1"/>
</dbReference>
<reference evidence="3 4" key="1">
    <citation type="journal article" date="2018" name="Mol. Biol. Evol.">
        <title>Broad Genomic Sampling Reveals a Smut Pathogenic Ancestry of the Fungal Clade Ustilaginomycotina.</title>
        <authorList>
            <person name="Kijpornyongpan T."/>
            <person name="Mondo S.J."/>
            <person name="Barry K."/>
            <person name="Sandor L."/>
            <person name="Lee J."/>
            <person name="Lipzen A."/>
            <person name="Pangilinan J."/>
            <person name="LaButti K."/>
            <person name="Hainaut M."/>
            <person name="Henrissat B."/>
            <person name="Grigoriev I.V."/>
            <person name="Spatafora J.W."/>
            <person name="Aime M.C."/>
        </authorList>
    </citation>
    <scope>NUCLEOTIDE SEQUENCE [LARGE SCALE GENOMIC DNA]</scope>
    <source>
        <strain evidence="3 4">MCA 4186</strain>
    </source>
</reference>
<dbReference type="Proteomes" id="UP000245946">
    <property type="component" value="Unassembled WGS sequence"/>
</dbReference>
<dbReference type="GeneID" id="37271604"/>
<gene>
    <name evidence="3" type="ORF">FA09DRAFT_338090</name>
</gene>
<keyword evidence="4" id="KW-1185">Reference proteome</keyword>
<keyword evidence="2" id="KW-0472">Membrane</keyword>
<feature type="compositionally biased region" description="Pro residues" evidence="1">
    <location>
        <begin position="432"/>
        <end position="463"/>
    </location>
</feature>
<evidence type="ECO:0000313" key="4">
    <source>
        <dbReference type="Proteomes" id="UP000245946"/>
    </source>
</evidence>
<dbReference type="OrthoDB" id="3366868at2759"/>
<feature type="compositionally biased region" description="Basic and acidic residues" evidence="1">
    <location>
        <begin position="239"/>
        <end position="250"/>
    </location>
</feature>
<feature type="compositionally biased region" description="Pro residues" evidence="1">
    <location>
        <begin position="494"/>
        <end position="517"/>
    </location>
</feature>
<protein>
    <submittedName>
        <fullName evidence="3">Uncharacterized protein</fullName>
    </submittedName>
</protein>
<proteinExistence type="predicted"/>
<feature type="region of interest" description="Disordered" evidence="1">
    <location>
        <begin position="31"/>
        <end position="571"/>
    </location>
</feature>
<evidence type="ECO:0000256" key="2">
    <source>
        <dbReference type="SAM" id="Phobius"/>
    </source>
</evidence>
<feature type="compositionally biased region" description="Low complexity" evidence="1">
    <location>
        <begin position="141"/>
        <end position="163"/>
    </location>
</feature>